<dbReference type="Pfam" id="PF24681">
    <property type="entry name" value="Kelch_KLHDC2_KLHL20_DRC7"/>
    <property type="match status" value="1"/>
</dbReference>
<feature type="chain" id="PRO_5032972096" evidence="3">
    <location>
        <begin position="22"/>
        <end position="974"/>
    </location>
</feature>
<dbReference type="Gene3D" id="2.120.10.80">
    <property type="entry name" value="Kelch-type beta propeller"/>
    <property type="match status" value="1"/>
</dbReference>
<sequence>MKRVLRFAFIFLSALCILIDGSHFRGGIISWRPLNSIPTGSTAQILIHQRYFWNRQWVSFPNPNCTEATVAAQTPIPVNSYMTCLGNCSSSNYSSTGLPTIMTSTDCNANPIIETWAGERYDTLALPLITSITIGFVSSAWLNTLYIGAASPWSIVSRINLGLRPDGLINSSPVTNTLPVVFCQRAVTVLHTVQMADNDGTDILQCRWSNSNSAYNYNHYDECGGICSGLPSGTTLTGSNCTLSFNLPIANLYYACALQIEDYYNSSSTSPMSSVPVQFLFYAYNTSASACAQRPSIIGARPNTACIGAPIGVQLNESVIVQTYCPGQTIVDIVTSSPIGMTHSAISNSSSGIWAMIVTWTPTATQSGPQGFCAGAIDNSGLQSDPYCITFLVNISAISLIQSSATPVGNILQNQTVFQIQADAFIFPPTRNSTYIYFNDATINTVVQSFACGWAPEVTYTGSSVIIQFSVASWIPGHSYYVTFDSGVASGGTYCHVGSAPISSPTFWTFTVLPLTTTTTTTTISETTQLPDYSCSENDVSIQFALSSSSHTAWNQTSNCSLQQCNASLIDNNNCLSSSTPCFDYRTINNISYCAPAILCSILETCDNITQTCSSNDSVCVINSCCSPQAVCLPLLATQMCKTGWFYTTSMSVARSSHTASVLSNGKVLVVGGADISGSLNSAELYDPSSGTWTTTGNMTDARKGHTASVLSNGKVLVTGGYGNGYLNSAELYDPSSGTWTTTGNMNNVRIGHTASILLNGKVLVTGGEGIGYITVNSTELYDLSTGIWTATGSMNDARYLHAASVLSNGLVLVTGGEANIGGLNSAELYDPSTGTWTTTNNMTDARYTHTASLLSNGKVLVTGGWNGYIAMNSVELYDPSISTWTTTGNTNNGRSLHTASVLSNGKVLVTGGWNFVISFNSTELYDPSSGTWTTTGNMNNARHAHAASVLSNGLVLLAGGADNSGSLNTAELY</sequence>
<comment type="caution">
    <text evidence="4">The sequence shown here is derived from an EMBL/GenBank/DDBJ whole genome shotgun (WGS) entry which is preliminary data.</text>
</comment>
<accession>A0A819J711</accession>
<dbReference type="AlphaFoldDB" id="A0A819J711"/>
<evidence type="ECO:0000256" key="3">
    <source>
        <dbReference type="SAM" id="SignalP"/>
    </source>
</evidence>
<dbReference type="Proteomes" id="UP000663868">
    <property type="component" value="Unassembled WGS sequence"/>
</dbReference>
<evidence type="ECO:0000313" key="5">
    <source>
        <dbReference type="Proteomes" id="UP000663868"/>
    </source>
</evidence>
<dbReference type="PANTHER" id="PTHR46344:SF27">
    <property type="entry name" value="KELCH REPEAT SUPERFAMILY PROTEIN"/>
    <property type="match status" value="1"/>
</dbReference>
<protein>
    <submittedName>
        <fullName evidence="4">Uncharacterized protein</fullName>
    </submittedName>
</protein>
<dbReference type="PANTHER" id="PTHR46344">
    <property type="entry name" value="OS02G0202900 PROTEIN"/>
    <property type="match status" value="1"/>
</dbReference>
<reference evidence="4" key="1">
    <citation type="submission" date="2021-02" db="EMBL/GenBank/DDBJ databases">
        <authorList>
            <person name="Nowell W R."/>
        </authorList>
    </citation>
    <scope>NUCLEOTIDE SEQUENCE</scope>
</reference>
<dbReference type="InterPro" id="IPR037293">
    <property type="entry name" value="Gal_Oxidase_central_sf"/>
</dbReference>
<dbReference type="Pfam" id="PF01344">
    <property type="entry name" value="Kelch_1"/>
    <property type="match status" value="2"/>
</dbReference>
<keyword evidence="1" id="KW-0880">Kelch repeat</keyword>
<keyword evidence="3" id="KW-0732">Signal</keyword>
<dbReference type="InterPro" id="IPR006652">
    <property type="entry name" value="Kelch_1"/>
</dbReference>
<dbReference type="SMART" id="SM00612">
    <property type="entry name" value="Kelch"/>
    <property type="match status" value="6"/>
</dbReference>
<feature type="signal peptide" evidence="3">
    <location>
        <begin position="1"/>
        <end position="21"/>
    </location>
</feature>
<dbReference type="SUPFAM" id="SSF50965">
    <property type="entry name" value="Galactose oxidase, central domain"/>
    <property type="match status" value="1"/>
</dbReference>
<name>A0A819J711_9BILA</name>
<gene>
    <name evidence="4" type="ORF">KXQ929_LOCUS24317</name>
</gene>
<keyword evidence="2" id="KW-0677">Repeat</keyword>
<dbReference type="InterPro" id="IPR015915">
    <property type="entry name" value="Kelch-typ_b-propeller"/>
</dbReference>
<evidence type="ECO:0000256" key="2">
    <source>
        <dbReference type="ARBA" id="ARBA00022737"/>
    </source>
</evidence>
<dbReference type="EMBL" id="CAJOBB010002007">
    <property type="protein sequence ID" value="CAF3928425.1"/>
    <property type="molecule type" value="Genomic_DNA"/>
</dbReference>
<dbReference type="Gene3D" id="2.130.10.80">
    <property type="entry name" value="Galactose oxidase/kelch, beta-propeller"/>
    <property type="match status" value="2"/>
</dbReference>
<evidence type="ECO:0000256" key="1">
    <source>
        <dbReference type="ARBA" id="ARBA00022441"/>
    </source>
</evidence>
<proteinExistence type="predicted"/>
<organism evidence="4 5">
    <name type="scientific">Adineta steineri</name>
    <dbReference type="NCBI Taxonomy" id="433720"/>
    <lineage>
        <taxon>Eukaryota</taxon>
        <taxon>Metazoa</taxon>
        <taxon>Spiralia</taxon>
        <taxon>Gnathifera</taxon>
        <taxon>Rotifera</taxon>
        <taxon>Eurotatoria</taxon>
        <taxon>Bdelloidea</taxon>
        <taxon>Adinetida</taxon>
        <taxon>Adinetidae</taxon>
        <taxon>Adineta</taxon>
    </lineage>
</organism>
<dbReference type="InterPro" id="IPR011043">
    <property type="entry name" value="Gal_Oxase/kelch_b-propeller"/>
</dbReference>
<evidence type="ECO:0000313" key="4">
    <source>
        <dbReference type="EMBL" id="CAF3928425.1"/>
    </source>
</evidence>